<dbReference type="PANTHER" id="PTHR42756">
    <property type="entry name" value="TRANSCRIPTIONAL REGULATOR, MARR"/>
    <property type="match status" value="1"/>
</dbReference>
<organism evidence="5 6">
    <name type="scientific">Pelagimonas phthalicica</name>
    <dbReference type="NCBI Taxonomy" id="1037362"/>
    <lineage>
        <taxon>Bacteria</taxon>
        <taxon>Pseudomonadati</taxon>
        <taxon>Pseudomonadota</taxon>
        <taxon>Alphaproteobacteria</taxon>
        <taxon>Rhodobacterales</taxon>
        <taxon>Roseobacteraceae</taxon>
        <taxon>Pelagimonas</taxon>
    </lineage>
</organism>
<keyword evidence="3" id="KW-0804">Transcription</keyword>
<dbReference type="RefSeq" id="WP_235872050.1">
    <property type="nucleotide sequence ID" value="NZ_FXXP01000006.1"/>
</dbReference>
<dbReference type="GO" id="GO:0003700">
    <property type="term" value="F:DNA-binding transcription factor activity"/>
    <property type="evidence" value="ECO:0007669"/>
    <property type="project" value="InterPro"/>
</dbReference>
<evidence type="ECO:0000259" key="4">
    <source>
        <dbReference type="PROSITE" id="PS50995"/>
    </source>
</evidence>
<evidence type="ECO:0000256" key="3">
    <source>
        <dbReference type="ARBA" id="ARBA00023163"/>
    </source>
</evidence>
<gene>
    <name evidence="5" type="primary">mprA</name>
    <name evidence="5" type="ORF">TRP8649_04674</name>
</gene>
<accession>A0A238JIN5</accession>
<sequence>MPQSPSRKRGLGASLRLAHHLYGKLLQEQLRETGLSMAQYIHLRCLREEGKLKQSELSGLLGIEKASSTRVLDELEKRDLITRNRSQSDRRVVHVDLTDSGLRRIDGAMKSARLAADHASTGFEPDELGHLFAAMDKLLDNLASACCQSR</sequence>
<evidence type="ECO:0000313" key="5">
    <source>
        <dbReference type="EMBL" id="SMX30530.1"/>
    </source>
</evidence>
<feature type="domain" description="HTH marR-type" evidence="4">
    <location>
        <begin position="8"/>
        <end position="140"/>
    </location>
</feature>
<dbReference type="Pfam" id="PF01047">
    <property type="entry name" value="MarR"/>
    <property type="match status" value="1"/>
</dbReference>
<dbReference type="InterPro" id="IPR036388">
    <property type="entry name" value="WH-like_DNA-bd_sf"/>
</dbReference>
<dbReference type="GO" id="GO:0003677">
    <property type="term" value="F:DNA binding"/>
    <property type="evidence" value="ECO:0007669"/>
    <property type="project" value="UniProtKB-KW"/>
</dbReference>
<protein>
    <submittedName>
        <fullName evidence="5">Transcriptional repressor MprA</fullName>
    </submittedName>
</protein>
<dbReference type="SMART" id="SM00347">
    <property type="entry name" value="HTH_MARR"/>
    <property type="match status" value="1"/>
</dbReference>
<dbReference type="Gene3D" id="1.10.10.10">
    <property type="entry name" value="Winged helix-like DNA-binding domain superfamily/Winged helix DNA-binding domain"/>
    <property type="match status" value="1"/>
</dbReference>
<evidence type="ECO:0000256" key="2">
    <source>
        <dbReference type="ARBA" id="ARBA00023125"/>
    </source>
</evidence>
<dbReference type="Proteomes" id="UP000225972">
    <property type="component" value="Unassembled WGS sequence"/>
</dbReference>
<dbReference type="EMBL" id="FXXP01000006">
    <property type="protein sequence ID" value="SMX30530.1"/>
    <property type="molecule type" value="Genomic_DNA"/>
</dbReference>
<reference evidence="6" key="1">
    <citation type="submission" date="2017-05" db="EMBL/GenBank/DDBJ databases">
        <authorList>
            <person name="Rodrigo-Torres L."/>
            <person name="Arahal R. D."/>
            <person name="Lucena T."/>
        </authorList>
    </citation>
    <scope>NUCLEOTIDE SEQUENCE [LARGE SCALE GENOMIC DNA]</scope>
    <source>
        <strain evidence="6">CECT 8649</strain>
    </source>
</reference>
<dbReference type="InterPro" id="IPR000835">
    <property type="entry name" value="HTH_MarR-typ"/>
</dbReference>
<evidence type="ECO:0000256" key="1">
    <source>
        <dbReference type="ARBA" id="ARBA00023015"/>
    </source>
</evidence>
<dbReference type="PROSITE" id="PS50995">
    <property type="entry name" value="HTH_MARR_2"/>
    <property type="match status" value="1"/>
</dbReference>
<proteinExistence type="predicted"/>
<dbReference type="InterPro" id="IPR036390">
    <property type="entry name" value="WH_DNA-bd_sf"/>
</dbReference>
<dbReference type="SUPFAM" id="SSF46785">
    <property type="entry name" value="Winged helix' DNA-binding domain"/>
    <property type="match status" value="1"/>
</dbReference>
<dbReference type="PRINTS" id="PR00598">
    <property type="entry name" value="HTHMARR"/>
</dbReference>
<dbReference type="PANTHER" id="PTHR42756:SF1">
    <property type="entry name" value="TRANSCRIPTIONAL REPRESSOR OF EMRAB OPERON"/>
    <property type="match status" value="1"/>
</dbReference>
<evidence type="ECO:0000313" key="6">
    <source>
        <dbReference type="Proteomes" id="UP000225972"/>
    </source>
</evidence>
<keyword evidence="6" id="KW-1185">Reference proteome</keyword>
<name>A0A238JIN5_9RHOB</name>
<dbReference type="AlphaFoldDB" id="A0A238JIN5"/>
<keyword evidence="1" id="KW-0805">Transcription regulation</keyword>
<keyword evidence="2" id="KW-0238">DNA-binding</keyword>